<evidence type="ECO:0000256" key="1">
    <source>
        <dbReference type="SAM" id="MobiDB-lite"/>
    </source>
</evidence>
<dbReference type="Proteomes" id="UP000652219">
    <property type="component" value="Unassembled WGS sequence"/>
</dbReference>
<keyword evidence="3" id="KW-1185">Reference proteome</keyword>
<evidence type="ECO:0000313" key="3">
    <source>
        <dbReference type="Proteomes" id="UP000652219"/>
    </source>
</evidence>
<accession>A0A8H6IW52</accession>
<reference evidence="2 3" key="1">
    <citation type="journal article" date="2020" name="Phytopathology">
        <title>Genome Sequence Resources of Colletotrichum truncatum, C. plurivorum, C. musicola, and C. sojae: Four Species Pathogenic to Soybean (Glycine max).</title>
        <authorList>
            <person name="Rogerio F."/>
            <person name="Boufleur T.R."/>
            <person name="Ciampi-Guillardi M."/>
            <person name="Sukno S.A."/>
            <person name="Thon M.R."/>
            <person name="Massola Junior N.S."/>
            <person name="Baroncelli R."/>
        </authorList>
    </citation>
    <scope>NUCLEOTIDE SEQUENCE [LARGE SCALE GENOMIC DNA]</scope>
    <source>
        <strain evidence="2 3">LFN0009</strain>
    </source>
</reference>
<dbReference type="AlphaFoldDB" id="A0A8H6IW52"/>
<comment type="caution">
    <text evidence="2">The sequence shown here is derived from an EMBL/GenBank/DDBJ whole genome shotgun (WGS) entry which is preliminary data.</text>
</comment>
<evidence type="ECO:0000313" key="2">
    <source>
        <dbReference type="EMBL" id="KAF6801127.1"/>
    </source>
</evidence>
<evidence type="ECO:0008006" key="4">
    <source>
        <dbReference type="Google" id="ProtNLM"/>
    </source>
</evidence>
<organism evidence="2 3">
    <name type="scientific">Colletotrichum sojae</name>
    <dbReference type="NCBI Taxonomy" id="2175907"/>
    <lineage>
        <taxon>Eukaryota</taxon>
        <taxon>Fungi</taxon>
        <taxon>Dikarya</taxon>
        <taxon>Ascomycota</taxon>
        <taxon>Pezizomycotina</taxon>
        <taxon>Sordariomycetes</taxon>
        <taxon>Hypocreomycetidae</taxon>
        <taxon>Glomerellales</taxon>
        <taxon>Glomerellaceae</taxon>
        <taxon>Colletotrichum</taxon>
        <taxon>Colletotrichum orchidearum species complex</taxon>
    </lineage>
</organism>
<proteinExistence type="predicted"/>
<dbReference type="EMBL" id="WIGN01000294">
    <property type="protein sequence ID" value="KAF6801127.1"/>
    <property type="molecule type" value="Genomic_DNA"/>
</dbReference>
<gene>
    <name evidence="2" type="ORF">CSOJ01_11985</name>
</gene>
<feature type="compositionally biased region" description="Basic and acidic residues" evidence="1">
    <location>
        <begin position="541"/>
        <end position="557"/>
    </location>
</feature>
<sequence>MAESTENKGHITQLTFELIDHTLSFADMFSHFNLACTCRALAAACEYMLERHRRGHEMRVVSDVSPTSVPEALTRVFSDPVAAWYVRSLEIWGRRASWDDWREHQLYTEAHFVDSDEQPRDAPRFKDGAPEAYSFNEAQVQQYVDYLRDELGFSDADAARAREEIERGCDGVLKLLIMSACPRFDSLRYIGGGERSELDHSSHQDCSLKWLMDTIRLSKRRGSWAPGLLALRDVALGVEAGFRGFKTPAAYSARTLASLMHLPGVKTLYVKGCAYDAADHVWRRRRQDPESGGESWALRPGSSSVEYLFLDNHGVGVEDAIQAPRSLRTFALRESFRERARRDEFRWGRFDEMGPYVRLLAASQGDSIESVMFYGCKWLGLRVNEGSHHFGLGNLRHLYVRLRDVNPDFRYLGPYRDVMRKWIGLVRSARKLLGHARLEALVLDTVLIDMGHEKARWRVDAAFAWALKAGCGRGLKALHFIRLRDGESWDLPRTRAACEERSIDLCISGLEELRPLGVGFTAAAGGCENARHQVDFPTAPSKHDLVSGPDADARRADPCADEETGVDVSADRLAHRVFDPIIGQWKVVQ</sequence>
<protein>
    <recommendedName>
        <fullName evidence="4">F-box domain-containing protein</fullName>
    </recommendedName>
</protein>
<name>A0A8H6IW52_9PEZI</name>
<feature type="region of interest" description="Disordered" evidence="1">
    <location>
        <begin position="538"/>
        <end position="557"/>
    </location>
</feature>